<dbReference type="EMBL" id="MCIF01000002">
    <property type="protein sequence ID" value="RAQ97114.1"/>
    <property type="molecule type" value="Genomic_DNA"/>
</dbReference>
<reference evidence="1 2" key="1">
    <citation type="submission" date="2016-08" db="EMBL/GenBank/DDBJ databases">
        <title>Analysis of Carbohydrate Active Enzymes in Thermogemmatispora T81 Reveals Carbohydrate Degradation Ability.</title>
        <authorList>
            <person name="Tomazini A."/>
            <person name="Lal S."/>
            <person name="Stott M."/>
            <person name="Henrissat B."/>
            <person name="Polikarpov I."/>
            <person name="Sparling R."/>
            <person name="Levin D.B."/>
        </authorList>
    </citation>
    <scope>NUCLEOTIDE SEQUENCE [LARGE SCALE GENOMIC DNA]</scope>
    <source>
        <strain evidence="1 2">T81</strain>
    </source>
</reference>
<keyword evidence="2" id="KW-1185">Reference proteome</keyword>
<protein>
    <submittedName>
        <fullName evidence="1">Uncharacterized protein</fullName>
    </submittedName>
</protein>
<accession>A0A328VPM0</accession>
<evidence type="ECO:0000313" key="1">
    <source>
        <dbReference type="EMBL" id="RAQ97114.1"/>
    </source>
</evidence>
<dbReference type="Proteomes" id="UP000248706">
    <property type="component" value="Unassembled WGS sequence"/>
</dbReference>
<dbReference type="AlphaFoldDB" id="A0A328VPM0"/>
<name>A0A328VPM0_9CHLR</name>
<organism evidence="1 2">
    <name type="scientific">Thermogemmatispora tikiterensis</name>
    <dbReference type="NCBI Taxonomy" id="1825093"/>
    <lineage>
        <taxon>Bacteria</taxon>
        <taxon>Bacillati</taxon>
        <taxon>Chloroflexota</taxon>
        <taxon>Ktedonobacteria</taxon>
        <taxon>Thermogemmatisporales</taxon>
        <taxon>Thermogemmatisporaceae</taxon>
        <taxon>Thermogemmatispora</taxon>
    </lineage>
</organism>
<comment type="caution">
    <text evidence="1">The sequence shown here is derived from an EMBL/GenBank/DDBJ whole genome shotgun (WGS) entry which is preliminary data.</text>
</comment>
<proteinExistence type="predicted"/>
<evidence type="ECO:0000313" key="2">
    <source>
        <dbReference type="Proteomes" id="UP000248706"/>
    </source>
</evidence>
<gene>
    <name evidence="1" type="ORF">A4R35_16365</name>
</gene>
<sequence>MYESEIARLRKRLEDEYEAARRGLTGLAAGAAQHRFITARIRNMERCHKRLAQLVGEERATAIALEVWRAR</sequence>